<name>A0ACC3AG63_9EURO</name>
<proteinExistence type="predicted"/>
<sequence>MASAQHRKVPSRASLPRRTTRGPLDQEEDPLSATTSPLAGSQDANPFEQKIGAKVNLLDESPENEAEPTQGPKNLSFILDAAIYHSLTQVEIPVPFRKPLPRPPPPGTSLSQVLEHIDKLCSICDFVGAAHLASICLTSGLVQPTDYVSIFKLLAIRFSCLELIGQILLAAQEAKALEDLSSEFYYVVSEVSEAEAEAHGGQRPLAKHIMPFSLRVQAARLQNIGFSDPRRGVTALYDLGLEVREHLASPYTSEREQEVWTVRLESLGMHVVNALIELGDLDCASRTLAQSKPKSADPKVQGRWLSRMVLLLVRLGHVKKAHDYVDQLQVDNSEKEILASLVAVADGDIDEGARLLEKALQNDNDGSEMANVAKQNLAVVYVYVGRITEARKMLEDLVEEGHSFSSLTINLTTIFDLMSDKARDLKIEMVAKLATAQPQSRAFSNADFKL</sequence>
<evidence type="ECO:0000313" key="1">
    <source>
        <dbReference type="EMBL" id="KAJ9661533.1"/>
    </source>
</evidence>
<gene>
    <name evidence="1" type="ORF">H2198_001913</name>
</gene>
<protein>
    <submittedName>
        <fullName evidence="1">Uncharacterized protein</fullName>
    </submittedName>
</protein>
<accession>A0ACC3AG63</accession>
<comment type="caution">
    <text evidence="1">The sequence shown here is derived from an EMBL/GenBank/DDBJ whole genome shotgun (WGS) entry which is preliminary data.</text>
</comment>
<dbReference type="Proteomes" id="UP001172386">
    <property type="component" value="Unassembled WGS sequence"/>
</dbReference>
<evidence type="ECO:0000313" key="2">
    <source>
        <dbReference type="Proteomes" id="UP001172386"/>
    </source>
</evidence>
<reference evidence="1" key="1">
    <citation type="submission" date="2022-10" db="EMBL/GenBank/DDBJ databases">
        <title>Culturing micro-colonial fungi from biological soil crusts in the Mojave desert and describing Neophaeococcomyces mojavensis, and introducing the new genera and species Taxawa tesnikishii.</title>
        <authorList>
            <person name="Kurbessoian T."/>
            <person name="Stajich J.E."/>
        </authorList>
    </citation>
    <scope>NUCLEOTIDE SEQUENCE</scope>
    <source>
        <strain evidence="1">JES_112</strain>
    </source>
</reference>
<dbReference type="EMBL" id="JAPDRQ010000022">
    <property type="protein sequence ID" value="KAJ9661533.1"/>
    <property type="molecule type" value="Genomic_DNA"/>
</dbReference>
<organism evidence="1 2">
    <name type="scientific">Neophaeococcomyces mojaviensis</name>
    <dbReference type="NCBI Taxonomy" id="3383035"/>
    <lineage>
        <taxon>Eukaryota</taxon>
        <taxon>Fungi</taxon>
        <taxon>Dikarya</taxon>
        <taxon>Ascomycota</taxon>
        <taxon>Pezizomycotina</taxon>
        <taxon>Eurotiomycetes</taxon>
        <taxon>Chaetothyriomycetidae</taxon>
        <taxon>Chaetothyriales</taxon>
        <taxon>Chaetothyriales incertae sedis</taxon>
        <taxon>Neophaeococcomyces</taxon>
    </lineage>
</organism>
<keyword evidence="2" id="KW-1185">Reference proteome</keyword>